<evidence type="ECO:0000256" key="3">
    <source>
        <dbReference type="ARBA" id="ARBA00012646"/>
    </source>
</evidence>
<dbReference type="EC" id="3.1.3.2" evidence="3"/>
<reference evidence="9" key="1">
    <citation type="submission" date="2023-01" db="EMBL/GenBank/DDBJ databases">
        <title>Key to firefly adult light organ development and bioluminescence: homeobox transcription factors regulate luciferase expression and transportation to peroxisome.</title>
        <authorList>
            <person name="Fu X."/>
        </authorList>
    </citation>
    <scope>NUCLEOTIDE SEQUENCE [LARGE SCALE GENOMIC DNA]</scope>
</reference>
<comment type="caution">
    <text evidence="8">The sequence shown here is derived from an EMBL/GenBank/DDBJ whole genome shotgun (WGS) entry which is preliminary data.</text>
</comment>
<name>A0AAN7SA26_9COLE</name>
<evidence type="ECO:0000256" key="2">
    <source>
        <dbReference type="ARBA" id="ARBA00005375"/>
    </source>
</evidence>
<sequence>MVTAVFRHGQKASDPYGTYPQDPLINETYYPYGPGELTNVGKRMEYTLGKRLRERYGNFLNNLYTPDKVYAISTYRSRAKMSLELVLAGLFPPKRTLLEWEQELNWQPIPFDSLPQDNHLMEFAMFNCPKYVKLYTEYSQSLEASSVEKKYQKYYNYIADNTGMDVANVYDIFFLYLSLDAEKDWGLELPSWTHVVFPELLKEAAVDFYSLSSATPQLKQLAGGFLLKKIVNDTLQKINHTLRPPSRKMFLYSGHEYNVAFLLNALNVYYPHIPPFGSCVLVELHNVRGTYGIKINYMEGYDARIKPLKIPGCEIFCPIKTFMKLLTMNMPENGNACDV</sequence>
<proteinExistence type="inferred from homology"/>
<keyword evidence="7" id="KW-0325">Glycoprotein</keyword>
<dbReference type="PANTHER" id="PTHR11567:SF211">
    <property type="entry name" value="PROSTATIC ACID PHOSPHATASE"/>
    <property type="match status" value="1"/>
</dbReference>
<accession>A0AAN7SA26</accession>
<evidence type="ECO:0000313" key="9">
    <source>
        <dbReference type="Proteomes" id="UP001353858"/>
    </source>
</evidence>
<evidence type="ECO:0000256" key="4">
    <source>
        <dbReference type="ARBA" id="ARBA00022729"/>
    </source>
</evidence>
<dbReference type="InterPro" id="IPR000560">
    <property type="entry name" value="His_Pase_clade-2"/>
</dbReference>
<gene>
    <name evidence="8" type="ORF">RN001_004360</name>
</gene>
<keyword evidence="4" id="KW-0732">Signal</keyword>
<dbReference type="InterPro" id="IPR029033">
    <property type="entry name" value="His_PPase_superfam"/>
</dbReference>
<comment type="similarity">
    <text evidence="2">Belongs to the histidine acid phosphatase family.</text>
</comment>
<evidence type="ECO:0000256" key="7">
    <source>
        <dbReference type="ARBA" id="ARBA00023180"/>
    </source>
</evidence>
<dbReference type="PANTHER" id="PTHR11567">
    <property type="entry name" value="ACID PHOSPHATASE-RELATED"/>
    <property type="match status" value="1"/>
</dbReference>
<dbReference type="Pfam" id="PF00328">
    <property type="entry name" value="His_Phos_2"/>
    <property type="match status" value="1"/>
</dbReference>
<evidence type="ECO:0000256" key="5">
    <source>
        <dbReference type="ARBA" id="ARBA00022801"/>
    </source>
</evidence>
<dbReference type="EMBL" id="JARPUR010000002">
    <property type="protein sequence ID" value="KAK4881041.1"/>
    <property type="molecule type" value="Genomic_DNA"/>
</dbReference>
<dbReference type="CDD" id="cd07061">
    <property type="entry name" value="HP_HAP_like"/>
    <property type="match status" value="1"/>
</dbReference>
<protein>
    <recommendedName>
        <fullName evidence="3">acid phosphatase</fullName>
        <ecNumber evidence="3">3.1.3.2</ecNumber>
    </recommendedName>
</protein>
<dbReference type="GO" id="GO:0003993">
    <property type="term" value="F:acid phosphatase activity"/>
    <property type="evidence" value="ECO:0007669"/>
    <property type="project" value="UniProtKB-EC"/>
</dbReference>
<evidence type="ECO:0000313" key="8">
    <source>
        <dbReference type="EMBL" id="KAK4881041.1"/>
    </source>
</evidence>
<keyword evidence="5" id="KW-0378">Hydrolase</keyword>
<evidence type="ECO:0000256" key="1">
    <source>
        <dbReference type="ARBA" id="ARBA00000032"/>
    </source>
</evidence>
<dbReference type="Gene3D" id="3.40.50.1240">
    <property type="entry name" value="Phosphoglycerate mutase-like"/>
    <property type="match status" value="1"/>
</dbReference>
<keyword evidence="9" id="KW-1185">Reference proteome</keyword>
<dbReference type="AlphaFoldDB" id="A0AAN7SA26"/>
<dbReference type="Proteomes" id="UP001353858">
    <property type="component" value="Unassembled WGS sequence"/>
</dbReference>
<dbReference type="SUPFAM" id="SSF53254">
    <property type="entry name" value="Phosphoglycerate mutase-like"/>
    <property type="match status" value="1"/>
</dbReference>
<comment type="catalytic activity">
    <reaction evidence="1">
        <text>a phosphate monoester + H2O = an alcohol + phosphate</text>
        <dbReference type="Rhea" id="RHEA:15017"/>
        <dbReference type="ChEBI" id="CHEBI:15377"/>
        <dbReference type="ChEBI" id="CHEBI:30879"/>
        <dbReference type="ChEBI" id="CHEBI:43474"/>
        <dbReference type="ChEBI" id="CHEBI:67140"/>
        <dbReference type="EC" id="3.1.3.2"/>
    </reaction>
</comment>
<dbReference type="InterPro" id="IPR050645">
    <property type="entry name" value="Histidine_acid_phosphatase"/>
</dbReference>
<keyword evidence="6" id="KW-1015">Disulfide bond</keyword>
<evidence type="ECO:0000256" key="6">
    <source>
        <dbReference type="ARBA" id="ARBA00023157"/>
    </source>
</evidence>
<organism evidence="8 9">
    <name type="scientific">Aquatica leii</name>
    <dbReference type="NCBI Taxonomy" id="1421715"/>
    <lineage>
        <taxon>Eukaryota</taxon>
        <taxon>Metazoa</taxon>
        <taxon>Ecdysozoa</taxon>
        <taxon>Arthropoda</taxon>
        <taxon>Hexapoda</taxon>
        <taxon>Insecta</taxon>
        <taxon>Pterygota</taxon>
        <taxon>Neoptera</taxon>
        <taxon>Endopterygota</taxon>
        <taxon>Coleoptera</taxon>
        <taxon>Polyphaga</taxon>
        <taxon>Elateriformia</taxon>
        <taxon>Elateroidea</taxon>
        <taxon>Lampyridae</taxon>
        <taxon>Luciolinae</taxon>
        <taxon>Aquatica</taxon>
    </lineage>
</organism>